<evidence type="ECO:0000256" key="1">
    <source>
        <dbReference type="SAM" id="SignalP"/>
    </source>
</evidence>
<keyword evidence="1" id="KW-0732">Signal</keyword>
<sequence length="159" mass="17077">MFKKAKFTPLSLATLLATISSVTLPVFAQAPSLGDGILCTARGKTAAGVRIYAYTSVIDNASIKKKQPVSVTLVSPVSDVVEGQVIVIDKKRQAVLIDDFEAATSPEMQPVGKAMTVYQGKNTFTGKTQAGNTVTFTLENSYRTFKIRHGNETYTGVCH</sequence>
<name>A0AAW9QW78_9CHRO</name>
<reference evidence="2 3" key="1">
    <citation type="submission" date="2024-01" db="EMBL/GenBank/DDBJ databases">
        <title>Genomic insights into the taxonomy and metabolism of the cyanobacterium Pannus brasiliensis CCIBt3594.</title>
        <authorList>
            <person name="Machado M."/>
            <person name="Botero N.B."/>
            <person name="Andreote A.P.D."/>
            <person name="Feitosa A.M.T."/>
            <person name="Popin R."/>
            <person name="Sivonen K."/>
            <person name="Fiore M.F."/>
        </authorList>
    </citation>
    <scope>NUCLEOTIDE SEQUENCE [LARGE SCALE GENOMIC DNA]</scope>
    <source>
        <strain evidence="2 3">CCIBt3594</strain>
    </source>
</reference>
<organism evidence="2 3">
    <name type="scientific">Pannus brasiliensis CCIBt3594</name>
    <dbReference type="NCBI Taxonomy" id="1427578"/>
    <lineage>
        <taxon>Bacteria</taxon>
        <taxon>Bacillati</taxon>
        <taxon>Cyanobacteriota</taxon>
        <taxon>Cyanophyceae</taxon>
        <taxon>Oscillatoriophycideae</taxon>
        <taxon>Chroococcales</taxon>
        <taxon>Microcystaceae</taxon>
        <taxon>Pannus</taxon>
    </lineage>
</organism>
<feature type="signal peptide" evidence="1">
    <location>
        <begin position="1"/>
        <end position="28"/>
    </location>
</feature>
<proteinExistence type="predicted"/>
<gene>
    <name evidence="2" type="ORF">V0288_14320</name>
</gene>
<accession>A0AAW9QW78</accession>
<dbReference type="Proteomes" id="UP001328733">
    <property type="component" value="Unassembled WGS sequence"/>
</dbReference>
<feature type="chain" id="PRO_5043634229" evidence="1">
    <location>
        <begin position="29"/>
        <end position="159"/>
    </location>
</feature>
<dbReference type="RefSeq" id="WP_332865782.1">
    <property type="nucleotide sequence ID" value="NZ_JBAFSM010000026.1"/>
</dbReference>
<evidence type="ECO:0000313" key="2">
    <source>
        <dbReference type="EMBL" id="MEG3438301.1"/>
    </source>
</evidence>
<keyword evidence="3" id="KW-1185">Reference proteome</keyword>
<evidence type="ECO:0000313" key="3">
    <source>
        <dbReference type="Proteomes" id="UP001328733"/>
    </source>
</evidence>
<comment type="caution">
    <text evidence="2">The sequence shown here is derived from an EMBL/GenBank/DDBJ whole genome shotgun (WGS) entry which is preliminary data.</text>
</comment>
<dbReference type="AlphaFoldDB" id="A0AAW9QW78"/>
<dbReference type="EMBL" id="JBAFSM010000026">
    <property type="protein sequence ID" value="MEG3438301.1"/>
    <property type="molecule type" value="Genomic_DNA"/>
</dbReference>
<protein>
    <submittedName>
        <fullName evidence="2">Uncharacterized protein</fullName>
    </submittedName>
</protein>